<dbReference type="PANTHER" id="PTHR11482">
    <property type="entry name" value="ARGININE/DIAMINOPIMELATE/ORNITHINE DECARBOXYLASE"/>
    <property type="match status" value="1"/>
</dbReference>
<comment type="caution">
    <text evidence="10">The sequence shown here is derived from an EMBL/GenBank/DDBJ whole genome shotgun (WGS) entry which is preliminary data.</text>
</comment>
<comment type="pathway">
    <text evidence="6">Amine and polyamine biosynthesis; putrescine biosynthesis via L-ornithine pathway; putrescine from L-ornithine: step 1/1.</text>
</comment>
<dbReference type="SUPFAM" id="SSF50621">
    <property type="entry name" value="Alanine racemase C-terminal domain-like"/>
    <property type="match status" value="1"/>
</dbReference>
<dbReference type="PRINTS" id="PR01182">
    <property type="entry name" value="ORNDCRBXLASE"/>
</dbReference>
<evidence type="ECO:0000256" key="8">
    <source>
        <dbReference type="ARBA" id="ARBA00049127"/>
    </source>
</evidence>
<keyword evidence="11" id="KW-1185">Reference proteome</keyword>
<dbReference type="PANTHER" id="PTHR11482:SF6">
    <property type="entry name" value="ORNITHINE DECARBOXYLASE 1-RELATED"/>
    <property type="match status" value="1"/>
</dbReference>
<proteinExistence type="inferred from homology"/>
<evidence type="ECO:0000256" key="7">
    <source>
        <dbReference type="ARBA" id="ARBA00034138"/>
    </source>
</evidence>
<dbReference type="Proteomes" id="UP001499978">
    <property type="component" value="Unassembled WGS sequence"/>
</dbReference>
<dbReference type="InterPro" id="IPR009006">
    <property type="entry name" value="Ala_racemase/Decarboxylase_C"/>
</dbReference>
<dbReference type="Gene3D" id="2.40.37.10">
    <property type="entry name" value="Lyase, Ornithine Decarboxylase, Chain A, domain 1"/>
    <property type="match status" value="1"/>
</dbReference>
<dbReference type="Pfam" id="PF02784">
    <property type="entry name" value="Orn_Arg_deC_N"/>
    <property type="match status" value="1"/>
</dbReference>
<dbReference type="SUPFAM" id="SSF51419">
    <property type="entry name" value="PLP-binding barrel"/>
    <property type="match status" value="1"/>
</dbReference>
<dbReference type="InterPro" id="IPR022657">
    <property type="entry name" value="De-COase2_CS"/>
</dbReference>
<protein>
    <recommendedName>
        <fullName evidence="7">ornithine decarboxylase</fullName>
        <ecNumber evidence="7">4.1.1.17</ecNumber>
    </recommendedName>
</protein>
<dbReference type="InterPro" id="IPR029066">
    <property type="entry name" value="PLP-binding_barrel"/>
</dbReference>
<name>A0ABN3MX83_9ACTN</name>
<gene>
    <name evidence="10" type="ORF">GCM10010201_01580</name>
</gene>
<dbReference type="InterPro" id="IPR000183">
    <property type="entry name" value="Orn/DAP/Arg_de-COase"/>
</dbReference>
<evidence type="ECO:0000313" key="10">
    <source>
        <dbReference type="EMBL" id="GAA2510558.1"/>
    </source>
</evidence>
<evidence type="ECO:0000259" key="9">
    <source>
        <dbReference type="Pfam" id="PF02784"/>
    </source>
</evidence>
<accession>A0ABN3MX83</accession>
<dbReference type="InterPro" id="IPR022644">
    <property type="entry name" value="De-COase2_N"/>
</dbReference>
<dbReference type="PROSITE" id="PS00879">
    <property type="entry name" value="ODR_DC_2_2"/>
    <property type="match status" value="1"/>
</dbReference>
<evidence type="ECO:0000256" key="2">
    <source>
        <dbReference type="ARBA" id="ARBA00008872"/>
    </source>
</evidence>
<comment type="catalytic activity">
    <reaction evidence="8">
        <text>L-ornithine + H(+) = putrescine + CO2</text>
        <dbReference type="Rhea" id="RHEA:22964"/>
        <dbReference type="ChEBI" id="CHEBI:15378"/>
        <dbReference type="ChEBI" id="CHEBI:16526"/>
        <dbReference type="ChEBI" id="CHEBI:46911"/>
        <dbReference type="ChEBI" id="CHEBI:326268"/>
        <dbReference type="EC" id="4.1.1.17"/>
    </reaction>
</comment>
<dbReference type="EMBL" id="BAAARY010000001">
    <property type="protein sequence ID" value="GAA2510558.1"/>
    <property type="molecule type" value="Genomic_DNA"/>
</dbReference>
<dbReference type="Gene3D" id="3.20.20.10">
    <property type="entry name" value="Alanine racemase"/>
    <property type="match status" value="1"/>
</dbReference>
<organism evidence="10 11">
    <name type="scientific">Pilimelia columellifera subsp. columellifera</name>
    <dbReference type="NCBI Taxonomy" id="706583"/>
    <lineage>
        <taxon>Bacteria</taxon>
        <taxon>Bacillati</taxon>
        <taxon>Actinomycetota</taxon>
        <taxon>Actinomycetes</taxon>
        <taxon>Micromonosporales</taxon>
        <taxon>Micromonosporaceae</taxon>
        <taxon>Pilimelia</taxon>
    </lineage>
</organism>
<evidence type="ECO:0000256" key="5">
    <source>
        <dbReference type="ARBA" id="ARBA00023239"/>
    </source>
</evidence>
<evidence type="ECO:0000256" key="4">
    <source>
        <dbReference type="ARBA" id="ARBA00022898"/>
    </source>
</evidence>
<evidence type="ECO:0000256" key="1">
    <source>
        <dbReference type="ARBA" id="ARBA00001933"/>
    </source>
</evidence>
<feature type="domain" description="Orn/DAP/Arg decarboxylase 2 N-terminal" evidence="9">
    <location>
        <begin position="174"/>
        <end position="408"/>
    </location>
</feature>
<comment type="cofactor">
    <cofactor evidence="1">
        <name>pyridoxal 5'-phosphate</name>
        <dbReference type="ChEBI" id="CHEBI:597326"/>
    </cofactor>
</comment>
<evidence type="ECO:0000256" key="6">
    <source>
        <dbReference type="ARBA" id="ARBA00034115"/>
    </source>
</evidence>
<dbReference type="PRINTS" id="PR01179">
    <property type="entry name" value="ODADCRBXLASE"/>
</dbReference>
<sequence>MWNMPIVAGRWLLRYLPAELLGTATALASGLLAHAATGSLAVAALAGALGENIGFYGYFAAVEARRHLATAAPGPRWRLRLRVAARTARDLVVEFGPAEAADSLLVRPSLMYLGPLLVPQLAAGLVVGKVGADIVFYLLAAACLALRRRWLDPSPAVERSPFVPPTPYLTLDLDAVDAAYRRLSAALPDTAIYYAMKCNPHPALLRRIAGLGGAFEVASAAELDQLVAIGIDPPDVLFSNPVKPPAHIAHAWARGLDRFAFDSVAELDKLATHAPGARVYVRLAVPRSASAVASEGKFGVDVATAADLLRDARRRGLSPHGVAFHVGSQMLDPEPWAQAIKECGELMRELDRDGIRLTMLNLGGGFPVGYQDPAPDIAWFGDRISAAIATLLPYPVRLVAEPGRHLAAEAGTLTTTVIGVARRGAATWLHLDVGAFNGLMEALETGNQLRYPVTDSRASAARLFYHLTGPTCDSQDTILYDVELSADLTVGDTVFIGSTGAYTTAYASAFNGFDVPSVHIS</sequence>
<evidence type="ECO:0000313" key="11">
    <source>
        <dbReference type="Proteomes" id="UP001499978"/>
    </source>
</evidence>
<dbReference type="CDD" id="cd00622">
    <property type="entry name" value="PLPDE_III_ODC"/>
    <property type="match status" value="1"/>
</dbReference>
<keyword evidence="4" id="KW-0663">Pyridoxal phosphate</keyword>
<dbReference type="EC" id="4.1.1.17" evidence="7"/>
<reference evidence="10 11" key="1">
    <citation type="journal article" date="2019" name="Int. J. Syst. Evol. Microbiol.">
        <title>The Global Catalogue of Microorganisms (GCM) 10K type strain sequencing project: providing services to taxonomists for standard genome sequencing and annotation.</title>
        <authorList>
            <consortium name="The Broad Institute Genomics Platform"/>
            <consortium name="The Broad Institute Genome Sequencing Center for Infectious Disease"/>
            <person name="Wu L."/>
            <person name="Ma J."/>
        </authorList>
    </citation>
    <scope>NUCLEOTIDE SEQUENCE [LARGE SCALE GENOMIC DNA]</scope>
    <source>
        <strain evidence="10 11">JCM 3367</strain>
    </source>
</reference>
<keyword evidence="5" id="KW-0456">Lyase</keyword>
<keyword evidence="3" id="KW-0210">Decarboxylase</keyword>
<comment type="similarity">
    <text evidence="2">Belongs to the Orn/Lys/Arg decarboxylase class-II family.</text>
</comment>
<dbReference type="InterPro" id="IPR022653">
    <property type="entry name" value="De-COase2_pyr-phos_BS"/>
</dbReference>
<evidence type="ECO:0000256" key="3">
    <source>
        <dbReference type="ARBA" id="ARBA00022793"/>
    </source>
</evidence>
<dbReference type="InterPro" id="IPR002433">
    <property type="entry name" value="Orn_de-COase"/>
</dbReference>
<dbReference type="PROSITE" id="PS00878">
    <property type="entry name" value="ODR_DC_2_1"/>
    <property type="match status" value="1"/>
</dbReference>